<sequence length="556" mass="60840">MINSIVLRFGRSPGQAGEEIAVTPLTVFVGPNNSGKSKFLAELQQYCRTGQKDANSVILAGVGFSGLTLERAESVTNDMKSPVGQGEILQPDHMFVGSRYGRQQIHLPSYINALQMPTGNLAYFCSYYLVHKTLWLGGADRINLVADQGGGDLQNIPQTSLQILFRNDAMRSEVRRIVAEAFGTYFVIDPTSLGTLRIRLSSRPPADKMEERGLHAEAVSYHAQAKLIVQASDGVKAFTGIITEVIAGDPDVILIDEPEAFLHPALAAKLGLEIAGAARNAVKRVFVSTHSPTFLMGCIQSNVPTNIIRLTHRGGVSTARVLPSDEILTLMRHPLLRSTGVLSGLFYEFVVVTESDADRAFYQEVNERLNQYKPEWGIPNCLFLNAQNKQTIPTIVGPLRRLGIPVASIVDVDVLKDGGAVWTTMSKAAHIPDLLQTNLGAMRAGVKRAMEATGRDMKRDGGVKILDKDDQESALSLLDQLATYGVFVIPNGELESWLQPLEAKGHGPVWLIDIFEKMGGNPGEQDYVKPENGDVWQFLAKVKAWLTDSERRGIPE</sequence>
<reference evidence="2 3" key="1">
    <citation type="submission" date="2019-10" db="EMBL/GenBank/DDBJ databases">
        <title>Two novel species isolated from a subtropical stream in China.</title>
        <authorList>
            <person name="Lu H."/>
        </authorList>
    </citation>
    <scope>NUCLEOTIDE SEQUENCE [LARGE SCALE GENOMIC DNA]</scope>
    <source>
        <strain evidence="2 3">FT103W</strain>
    </source>
</reference>
<name>A0A843SN76_9BURK</name>
<dbReference type="PANTHER" id="PTHR43581">
    <property type="entry name" value="ATP/GTP PHOSPHATASE"/>
    <property type="match status" value="1"/>
</dbReference>
<evidence type="ECO:0000259" key="1">
    <source>
        <dbReference type="Pfam" id="PF13304"/>
    </source>
</evidence>
<organism evidence="2 3">
    <name type="scientific">Rugamonas rivuli</name>
    <dbReference type="NCBI Taxonomy" id="2743358"/>
    <lineage>
        <taxon>Bacteria</taxon>
        <taxon>Pseudomonadati</taxon>
        <taxon>Pseudomonadota</taxon>
        <taxon>Betaproteobacteria</taxon>
        <taxon>Burkholderiales</taxon>
        <taxon>Oxalobacteraceae</taxon>
        <taxon>Telluria group</taxon>
        <taxon>Rugamonas</taxon>
    </lineage>
</organism>
<dbReference type="EMBL" id="WHUF01000012">
    <property type="protein sequence ID" value="MQA23643.1"/>
    <property type="molecule type" value="Genomic_DNA"/>
</dbReference>
<dbReference type="InterPro" id="IPR051396">
    <property type="entry name" value="Bact_Antivir_Def_Nuclease"/>
</dbReference>
<dbReference type="AlphaFoldDB" id="A0A843SN76"/>
<proteinExistence type="predicted"/>
<dbReference type="GO" id="GO:0005524">
    <property type="term" value="F:ATP binding"/>
    <property type="evidence" value="ECO:0007669"/>
    <property type="project" value="InterPro"/>
</dbReference>
<dbReference type="SUPFAM" id="SSF52540">
    <property type="entry name" value="P-loop containing nucleoside triphosphate hydrolases"/>
    <property type="match status" value="1"/>
</dbReference>
<dbReference type="GO" id="GO:0016887">
    <property type="term" value="F:ATP hydrolysis activity"/>
    <property type="evidence" value="ECO:0007669"/>
    <property type="project" value="InterPro"/>
</dbReference>
<dbReference type="Proteomes" id="UP000444318">
    <property type="component" value="Unassembled WGS sequence"/>
</dbReference>
<keyword evidence="3" id="KW-1185">Reference proteome</keyword>
<accession>A0A843SN76</accession>
<dbReference type="PANTHER" id="PTHR43581:SF2">
    <property type="entry name" value="EXCINUCLEASE ATPASE SUBUNIT"/>
    <property type="match status" value="1"/>
</dbReference>
<gene>
    <name evidence="2" type="ORF">GEV01_29390</name>
</gene>
<dbReference type="InterPro" id="IPR027417">
    <property type="entry name" value="P-loop_NTPase"/>
</dbReference>
<evidence type="ECO:0000313" key="2">
    <source>
        <dbReference type="EMBL" id="MQA23643.1"/>
    </source>
</evidence>
<feature type="domain" description="ATPase AAA-type core" evidence="1">
    <location>
        <begin position="229"/>
        <end position="295"/>
    </location>
</feature>
<dbReference type="CDD" id="cd00267">
    <property type="entry name" value="ABC_ATPase"/>
    <property type="match status" value="1"/>
</dbReference>
<comment type="caution">
    <text evidence="2">The sequence shown here is derived from an EMBL/GenBank/DDBJ whole genome shotgun (WGS) entry which is preliminary data.</text>
</comment>
<protein>
    <submittedName>
        <fullName evidence="2">AAA family ATPase</fullName>
    </submittedName>
</protein>
<dbReference type="Gene3D" id="3.40.50.300">
    <property type="entry name" value="P-loop containing nucleotide triphosphate hydrolases"/>
    <property type="match status" value="1"/>
</dbReference>
<dbReference type="RefSeq" id="WP_152809783.1">
    <property type="nucleotide sequence ID" value="NZ_WHUF01000012.1"/>
</dbReference>
<dbReference type="Pfam" id="PF13304">
    <property type="entry name" value="AAA_21"/>
    <property type="match status" value="1"/>
</dbReference>
<dbReference type="InterPro" id="IPR003959">
    <property type="entry name" value="ATPase_AAA_core"/>
</dbReference>
<evidence type="ECO:0000313" key="3">
    <source>
        <dbReference type="Proteomes" id="UP000444318"/>
    </source>
</evidence>